<gene>
    <name evidence="4" type="ORF">HUT08_18520</name>
</gene>
<protein>
    <submittedName>
        <fullName evidence="4">Uncharacterized protein</fullName>
    </submittedName>
</protein>
<name>A0A7H8N9V8_9ACTN</name>
<feature type="chain" id="PRO_5028992159" evidence="3">
    <location>
        <begin position="35"/>
        <end position="458"/>
    </location>
</feature>
<keyword evidence="2" id="KW-0812">Transmembrane</keyword>
<feature type="signal peptide" evidence="3">
    <location>
        <begin position="1"/>
        <end position="34"/>
    </location>
</feature>
<reference evidence="4 5" key="1">
    <citation type="submission" date="2020-06" db="EMBL/GenBank/DDBJ databases">
        <title>Genome mining for natural products.</title>
        <authorList>
            <person name="Zhang B."/>
            <person name="Shi J."/>
            <person name="Ge H."/>
        </authorList>
    </citation>
    <scope>NUCLEOTIDE SEQUENCE [LARGE SCALE GENOMIC DNA]</scope>
    <source>
        <strain evidence="4 5">NA00687</strain>
    </source>
</reference>
<feature type="compositionally biased region" description="Basic and acidic residues" evidence="1">
    <location>
        <begin position="167"/>
        <end position="191"/>
    </location>
</feature>
<evidence type="ECO:0000256" key="1">
    <source>
        <dbReference type="SAM" id="MobiDB-lite"/>
    </source>
</evidence>
<keyword evidence="3" id="KW-0732">Signal</keyword>
<feature type="transmembrane region" description="Helical" evidence="2">
    <location>
        <begin position="413"/>
        <end position="432"/>
    </location>
</feature>
<dbReference type="EMBL" id="CP054929">
    <property type="protein sequence ID" value="QKW51204.1"/>
    <property type="molecule type" value="Genomic_DNA"/>
</dbReference>
<dbReference type="RefSeq" id="WP_176162926.1">
    <property type="nucleotide sequence ID" value="NZ_CP054929.1"/>
</dbReference>
<evidence type="ECO:0000313" key="5">
    <source>
        <dbReference type="Proteomes" id="UP000509303"/>
    </source>
</evidence>
<keyword evidence="5" id="KW-1185">Reference proteome</keyword>
<keyword evidence="2" id="KW-0472">Membrane</keyword>
<accession>A0A7H8N9V8</accession>
<proteinExistence type="predicted"/>
<organism evidence="4 5">
    <name type="scientific">Streptomyces buecherae</name>
    <dbReference type="NCBI Taxonomy" id="2763006"/>
    <lineage>
        <taxon>Bacteria</taxon>
        <taxon>Bacillati</taxon>
        <taxon>Actinomycetota</taxon>
        <taxon>Actinomycetes</taxon>
        <taxon>Kitasatosporales</taxon>
        <taxon>Streptomycetaceae</taxon>
        <taxon>Streptomyces</taxon>
    </lineage>
</organism>
<evidence type="ECO:0000256" key="2">
    <source>
        <dbReference type="SAM" id="Phobius"/>
    </source>
</evidence>
<evidence type="ECO:0000313" key="4">
    <source>
        <dbReference type="EMBL" id="QKW51204.1"/>
    </source>
</evidence>
<keyword evidence="2" id="KW-1133">Transmembrane helix</keyword>
<feature type="region of interest" description="Disordered" evidence="1">
    <location>
        <begin position="167"/>
        <end position="237"/>
    </location>
</feature>
<dbReference type="AlphaFoldDB" id="A0A7H8N9V8"/>
<sequence length="458" mass="47326">MDDRRRRHPSRLVALAALCVAGAVGGLIPGPAQAVPGADAPSTYRTAGTPIRGGLTSDDAPSLAVGGPRVDSIGAGETRFYAVDLDDRSTAYVSAVAAPPAGAHIDAYRDEIRLTLTRLDGGRCDTAIAGADADDVAHPFGTAVVRQPGSGTAARCGAAGRHLVKVERPASTAGRDERWTLELRSMREPGIKGEPSGQPATDSESADAPLPRSGSPRQRAGGTGFNDATPLTSGAWRDTVAPGRTRFFKVPVDWGQQLLTSVEVPAPEGSSGKPTGSAGFLRDALGAAVYNPARALLATNHFVPYKGDPSTSRIGTAPLAYVNRTERSRAAVRAASVAGWYYVAVTVSPRMKRYFEDGVPVTVRVHLKGDAEPGPRYDGSATAGGFGIGADQGRIGQPGPGAAEEADDDRLRAVAYGGFGLGTALLAGLGAWKLTARRRTAVPVVGAGPHGRDDNSVR</sequence>
<evidence type="ECO:0000256" key="3">
    <source>
        <dbReference type="SAM" id="SignalP"/>
    </source>
</evidence>
<dbReference type="Proteomes" id="UP000509303">
    <property type="component" value="Chromosome"/>
</dbReference>